<feature type="domain" description="EGF-like" evidence="3">
    <location>
        <begin position="50"/>
        <end position="87"/>
    </location>
</feature>
<dbReference type="PANTHER" id="PTHR24035:SF109">
    <property type="entry name" value="PROTEIN DRAPER"/>
    <property type="match status" value="1"/>
</dbReference>
<evidence type="ECO:0000256" key="1">
    <source>
        <dbReference type="PROSITE-ProRule" id="PRU00076"/>
    </source>
</evidence>
<dbReference type="PROSITE" id="PS01248">
    <property type="entry name" value="EGF_LAM_1"/>
    <property type="match status" value="2"/>
</dbReference>
<dbReference type="InterPro" id="IPR000742">
    <property type="entry name" value="EGF"/>
</dbReference>
<feature type="disulfide bond" evidence="1">
    <location>
        <begin position="58"/>
        <end position="75"/>
    </location>
</feature>
<dbReference type="CDD" id="cd00055">
    <property type="entry name" value="EGF_Lam"/>
    <property type="match status" value="2"/>
</dbReference>
<reference evidence="4 5" key="1">
    <citation type="journal article" name="Sci. Rep.">
        <title>Genome-scale phylogenetic analyses confirm Olpidium as the closest living zoosporic fungus to the non-flagellated, terrestrial fungi.</title>
        <authorList>
            <person name="Chang Y."/>
            <person name="Rochon D."/>
            <person name="Sekimoto S."/>
            <person name="Wang Y."/>
            <person name="Chovatia M."/>
            <person name="Sandor L."/>
            <person name="Salamov A."/>
            <person name="Grigoriev I.V."/>
            <person name="Stajich J.E."/>
            <person name="Spatafora J.W."/>
        </authorList>
    </citation>
    <scope>NUCLEOTIDE SEQUENCE [LARGE SCALE GENOMIC DNA]</scope>
    <source>
        <strain evidence="4">S191</strain>
    </source>
</reference>
<feature type="non-terminal residue" evidence="4">
    <location>
        <position position="167"/>
    </location>
</feature>
<keyword evidence="2" id="KW-0732">Signal</keyword>
<sequence>MFVAPGDIMSTALIIVAFGLPAAANSAQLPRRREASESQLSAILPDGAPQPFECRPPCSTAGACVLNGTSSLAHCACRPGFGGSACEQCLPGFFGRDCTPCQTKCNPTNDANAHFECDDGIGSTGDCRCVRAYAGERCDKCAAGYVGTRPAGILVCEGEPSSRHGLH</sequence>
<accession>A0A8H7ZUU7</accession>
<comment type="caution">
    <text evidence="4">The sequence shown here is derived from an EMBL/GenBank/DDBJ whole genome shotgun (WGS) entry which is preliminary data.</text>
</comment>
<dbReference type="InterPro" id="IPR052108">
    <property type="entry name" value="MEGF/SIB"/>
</dbReference>
<keyword evidence="1" id="KW-1015">Disulfide bond</keyword>
<protein>
    <recommendedName>
        <fullName evidence="3">EGF-like domain-containing protein</fullName>
    </recommendedName>
</protein>
<feature type="disulfide bond" evidence="1">
    <location>
        <begin position="54"/>
        <end position="64"/>
    </location>
</feature>
<dbReference type="Gene3D" id="2.170.300.10">
    <property type="entry name" value="Tie2 ligand-binding domain superfamily"/>
    <property type="match status" value="1"/>
</dbReference>
<dbReference type="EMBL" id="JAEFCI010006455">
    <property type="protein sequence ID" value="KAG5459672.1"/>
    <property type="molecule type" value="Genomic_DNA"/>
</dbReference>
<dbReference type="AlphaFoldDB" id="A0A8H7ZUU7"/>
<keyword evidence="1" id="KW-0245">EGF-like domain</keyword>
<dbReference type="Proteomes" id="UP000673691">
    <property type="component" value="Unassembled WGS sequence"/>
</dbReference>
<dbReference type="SUPFAM" id="SSF57196">
    <property type="entry name" value="EGF/Laminin"/>
    <property type="match status" value="1"/>
</dbReference>
<dbReference type="Pfam" id="PF00053">
    <property type="entry name" value="EGF_laminin"/>
    <property type="match status" value="2"/>
</dbReference>
<dbReference type="OrthoDB" id="2412841at2759"/>
<feature type="signal peptide" evidence="2">
    <location>
        <begin position="1"/>
        <end position="27"/>
    </location>
</feature>
<evidence type="ECO:0000313" key="5">
    <source>
        <dbReference type="Proteomes" id="UP000673691"/>
    </source>
</evidence>
<dbReference type="PANTHER" id="PTHR24035">
    <property type="entry name" value="MULTIPLE EPIDERMAL GROWTH FACTOR-LIKE DOMAINS PROTEIN"/>
    <property type="match status" value="1"/>
</dbReference>
<organism evidence="4 5">
    <name type="scientific">Olpidium bornovanus</name>
    <dbReference type="NCBI Taxonomy" id="278681"/>
    <lineage>
        <taxon>Eukaryota</taxon>
        <taxon>Fungi</taxon>
        <taxon>Fungi incertae sedis</taxon>
        <taxon>Olpidiomycota</taxon>
        <taxon>Olpidiomycotina</taxon>
        <taxon>Olpidiomycetes</taxon>
        <taxon>Olpidiales</taxon>
        <taxon>Olpidiaceae</taxon>
        <taxon>Olpidium</taxon>
    </lineage>
</organism>
<name>A0A8H7ZUU7_9FUNG</name>
<evidence type="ECO:0000256" key="2">
    <source>
        <dbReference type="SAM" id="SignalP"/>
    </source>
</evidence>
<dbReference type="PROSITE" id="PS50026">
    <property type="entry name" value="EGF_3"/>
    <property type="match status" value="1"/>
</dbReference>
<keyword evidence="5" id="KW-1185">Reference proteome</keyword>
<feature type="disulfide bond" evidence="1">
    <location>
        <begin position="77"/>
        <end position="86"/>
    </location>
</feature>
<evidence type="ECO:0000313" key="4">
    <source>
        <dbReference type="EMBL" id="KAG5459672.1"/>
    </source>
</evidence>
<dbReference type="PROSITE" id="PS00022">
    <property type="entry name" value="EGF_1"/>
    <property type="match status" value="1"/>
</dbReference>
<dbReference type="SMART" id="SM00180">
    <property type="entry name" value="EGF_Lam"/>
    <property type="match status" value="2"/>
</dbReference>
<dbReference type="SMART" id="SM00181">
    <property type="entry name" value="EGF"/>
    <property type="match status" value="2"/>
</dbReference>
<feature type="chain" id="PRO_5034954912" description="EGF-like domain-containing protein" evidence="2">
    <location>
        <begin position="28"/>
        <end position="167"/>
    </location>
</feature>
<gene>
    <name evidence="4" type="ORF">BJ554DRAFT_8377</name>
</gene>
<dbReference type="InterPro" id="IPR002049">
    <property type="entry name" value="LE_dom"/>
</dbReference>
<evidence type="ECO:0000259" key="3">
    <source>
        <dbReference type="PROSITE" id="PS50026"/>
    </source>
</evidence>
<proteinExistence type="predicted"/>